<dbReference type="OrthoDB" id="4369803at2759"/>
<organism evidence="2 3">
    <name type="scientific">Golovinomyces cichoracearum</name>
    <dbReference type="NCBI Taxonomy" id="62708"/>
    <lineage>
        <taxon>Eukaryota</taxon>
        <taxon>Fungi</taxon>
        <taxon>Dikarya</taxon>
        <taxon>Ascomycota</taxon>
        <taxon>Pezizomycotina</taxon>
        <taxon>Leotiomycetes</taxon>
        <taxon>Erysiphales</taxon>
        <taxon>Erysiphaceae</taxon>
        <taxon>Golovinomyces</taxon>
    </lineage>
</organism>
<dbReference type="InterPro" id="IPR046700">
    <property type="entry name" value="DUF6570"/>
</dbReference>
<accession>A0A420IEE6</accession>
<evidence type="ECO:0000259" key="1">
    <source>
        <dbReference type="Pfam" id="PF20209"/>
    </source>
</evidence>
<name>A0A420IEE6_9PEZI</name>
<dbReference type="EMBL" id="MCBR01009247">
    <property type="protein sequence ID" value="RKF72901.1"/>
    <property type="molecule type" value="Genomic_DNA"/>
</dbReference>
<dbReference type="AlphaFoldDB" id="A0A420IEE6"/>
<feature type="domain" description="DUF6570" evidence="1">
    <location>
        <begin position="20"/>
        <end position="141"/>
    </location>
</feature>
<gene>
    <name evidence="2" type="ORF">GcC1_092014</name>
</gene>
<evidence type="ECO:0000313" key="3">
    <source>
        <dbReference type="Proteomes" id="UP000285405"/>
    </source>
</evidence>
<proteinExistence type="predicted"/>
<dbReference type="Proteomes" id="UP000285405">
    <property type="component" value="Unassembled WGS sequence"/>
</dbReference>
<protein>
    <recommendedName>
        <fullName evidence="1">DUF6570 domain-containing protein</fullName>
    </recommendedName>
</protein>
<evidence type="ECO:0000313" key="2">
    <source>
        <dbReference type="EMBL" id="RKF72901.1"/>
    </source>
</evidence>
<reference evidence="2 3" key="1">
    <citation type="journal article" date="2018" name="BMC Genomics">
        <title>Comparative genome analyses reveal sequence features reflecting distinct modes of host-adaptation between dicot and monocot powdery mildew.</title>
        <authorList>
            <person name="Wu Y."/>
            <person name="Ma X."/>
            <person name="Pan Z."/>
            <person name="Kale S.D."/>
            <person name="Song Y."/>
            <person name="King H."/>
            <person name="Zhang Q."/>
            <person name="Presley C."/>
            <person name="Deng X."/>
            <person name="Wei C.I."/>
            <person name="Xiao S."/>
        </authorList>
    </citation>
    <scope>NUCLEOTIDE SEQUENCE [LARGE SCALE GENOMIC DNA]</scope>
    <source>
        <strain evidence="2">UCSC1</strain>
    </source>
</reference>
<dbReference type="Pfam" id="PF20209">
    <property type="entry name" value="DUF6570"/>
    <property type="match status" value="1"/>
</dbReference>
<sequence>MEVWASICHHCRRRDKGNARPFLMDIENDTDTRELPAHLSALIQLEELYIARCHVPMMVHRVRGHQNHQTHHCVTSLQNNSKIIENLPSLPTEVDIFILQPLADTTLPDQAREGLQNQYRADFRARRGAVVALMRPLCHRISVFSNPLSIG</sequence>
<comment type="caution">
    <text evidence="2">The sequence shown here is derived from an EMBL/GenBank/DDBJ whole genome shotgun (WGS) entry which is preliminary data.</text>
</comment>